<accession>A0ACC1MUP5</accession>
<evidence type="ECO:0000313" key="1">
    <source>
        <dbReference type="EMBL" id="KAJ2970710.1"/>
    </source>
</evidence>
<name>A0ACC1MUP5_9APHY</name>
<organism evidence="1 2">
    <name type="scientific">Trametes sanguinea</name>
    <dbReference type="NCBI Taxonomy" id="158606"/>
    <lineage>
        <taxon>Eukaryota</taxon>
        <taxon>Fungi</taxon>
        <taxon>Dikarya</taxon>
        <taxon>Basidiomycota</taxon>
        <taxon>Agaricomycotina</taxon>
        <taxon>Agaricomycetes</taxon>
        <taxon>Polyporales</taxon>
        <taxon>Polyporaceae</taxon>
        <taxon>Trametes</taxon>
    </lineage>
</organism>
<evidence type="ECO:0000313" key="2">
    <source>
        <dbReference type="Proteomes" id="UP001144978"/>
    </source>
</evidence>
<sequence length="176" mass="19139">MPMLEGERKECWEIIAQTGSGGDHAVAQSVCSSPLSSNGPLSCSQTRLSKRFDTPLSFEPLWTKDAPMAPEVVLTRHRNEAGTVSATNTSIKWRSPVCNPATSALTVGTLARTHGTAQVDAVRFLGLRSLNLDISPYKWPSPIRLIPPADYQLSLQVHLPPSAFDIFSSLTTLLRP</sequence>
<comment type="caution">
    <text evidence="1">The sequence shown here is derived from an EMBL/GenBank/DDBJ whole genome shotgun (WGS) entry which is preliminary data.</text>
</comment>
<reference evidence="1" key="1">
    <citation type="submission" date="2022-08" db="EMBL/GenBank/DDBJ databases">
        <title>Genome Sequence of Pycnoporus sanguineus.</title>
        <authorList>
            <person name="Buettner E."/>
        </authorList>
    </citation>
    <scope>NUCLEOTIDE SEQUENCE</scope>
    <source>
        <strain evidence="1">CG-C14</strain>
    </source>
</reference>
<dbReference type="Proteomes" id="UP001144978">
    <property type="component" value="Unassembled WGS sequence"/>
</dbReference>
<proteinExistence type="predicted"/>
<keyword evidence="2" id="KW-1185">Reference proteome</keyword>
<protein>
    <submittedName>
        <fullName evidence="1">Uncharacterized protein</fullName>
    </submittedName>
</protein>
<dbReference type="EMBL" id="JANSHE010005496">
    <property type="protein sequence ID" value="KAJ2970710.1"/>
    <property type="molecule type" value="Genomic_DNA"/>
</dbReference>
<gene>
    <name evidence="1" type="ORF">NUW54_g12670</name>
</gene>